<dbReference type="InterPro" id="IPR000182">
    <property type="entry name" value="GNAT_dom"/>
</dbReference>
<dbReference type="PANTHER" id="PTHR30602">
    <property type="entry name" value="AMINO-ACID ACETYLTRANSFERASE"/>
    <property type="match status" value="1"/>
</dbReference>
<name>A0A1H4AU39_9BACT</name>
<keyword evidence="2" id="KW-0808">Transferase</keyword>
<dbReference type="Pfam" id="PF00583">
    <property type="entry name" value="Acetyltransf_1"/>
    <property type="match status" value="1"/>
</dbReference>
<accession>A0A1H4AU39</accession>
<gene>
    <name evidence="5" type="ORF">SAMN05660420_01978</name>
</gene>
<dbReference type="GO" id="GO:0004042">
    <property type="term" value="F:L-glutamate N-acetyltransferase activity"/>
    <property type="evidence" value="ECO:0007669"/>
    <property type="project" value="InterPro"/>
</dbReference>
<evidence type="ECO:0000313" key="5">
    <source>
        <dbReference type="EMBL" id="SEA39308.1"/>
    </source>
</evidence>
<evidence type="ECO:0000256" key="3">
    <source>
        <dbReference type="ARBA" id="ARBA00023315"/>
    </source>
</evidence>
<dbReference type="UniPathway" id="UPA00068"/>
<reference evidence="5 6" key="1">
    <citation type="submission" date="2016-10" db="EMBL/GenBank/DDBJ databases">
        <authorList>
            <person name="de Groot N.N."/>
        </authorList>
    </citation>
    <scope>NUCLEOTIDE SEQUENCE [LARGE SCALE GENOMIC DNA]</scope>
    <source>
        <strain evidence="5 6">DSM 7343</strain>
    </source>
</reference>
<keyword evidence="6" id="KW-1185">Reference proteome</keyword>
<dbReference type="PANTHER" id="PTHR30602:SF12">
    <property type="entry name" value="AMINO-ACID ACETYLTRANSFERASE NAGS1, CHLOROPLASTIC-RELATED"/>
    <property type="match status" value="1"/>
</dbReference>
<dbReference type="EMBL" id="FNQN01000005">
    <property type="protein sequence ID" value="SEA39308.1"/>
    <property type="molecule type" value="Genomic_DNA"/>
</dbReference>
<dbReference type="Proteomes" id="UP000199409">
    <property type="component" value="Unassembled WGS sequence"/>
</dbReference>
<evidence type="ECO:0000256" key="1">
    <source>
        <dbReference type="ARBA" id="ARBA00004730"/>
    </source>
</evidence>
<dbReference type="SUPFAM" id="SSF53633">
    <property type="entry name" value="Carbamate kinase-like"/>
    <property type="match status" value="1"/>
</dbReference>
<organism evidence="5 6">
    <name type="scientific">Desulfuromusa kysingii</name>
    <dbReference type="NCBI Taxonomy" id="37625"/>
    <lineage>
        <taxon>Bacteria</taxon>
        <taxon>Pseudomonadati</taxon>
        <taxon>Thermodesulfobacteriota</taxon>
        <taxon>Desulfuromonadia</taxon>
        <taxon>Desulfuromonadales</taxon>
        <taxon>Geopsychrobacteraceae</taxon>
        <taxon>Desulfuromusa</taxon>
    </lineage>
</organism>
<dbReference type="AlphaFoldDB" id="A0A1H4AU39"/>
<dbReference type="PROSITE" id="PS51186">
    <property type="entry name" value="GNAT"/>
    <property type="match status" value="1"/>
</dbReference>
<proteinExistence type="predicted"/>
<evidence type="ECO:0000259" key="4">
    <source>
        <dbReference type="PROSITE" id="PS51186"/>
    </source>
</evidence>
<dbReference type="Gene3D" id="3.40.1160.10">
    <property type="entry name" value="Acetylglutamate kinase-like"/>
    <property type="match status" value="1"/>
</dbReference>
<dbReference type="CDD" id="cd04301">
    <property type="entry name" value="NAT_SF"/>
    <property type="match status" value="1"/>
</dbReference>
<evidence type="ECO:0000256" key="2">
    <source>
        <dbReference type="ARBA" id="ARBA00022679"/>
    </source>
</evidence>
<dbReference type="InterPro" id="IPR036393">
    <property type="entry name" value="AceGlu_kinase-like_sf"/>
</dbReference>
<keyword evidence="3" id="KW-0012">Acyltransferase</keyword>
<dbReference type="GO" id="GO:0006526">
    <property type="term" value="P:L-arginine biosynthetic process"/>
    <property type="evidence" value="ECO:0007669"/>
    <property type="project" value="UniProtKB-UniPathway"/>
</dbReference>
<dbReference type="OrthoDB" id="9793138at2"/>
<sequence>MTNKLESQMLDALELFYYANKFRSHLFVIVLDDSSTLDELMLDIRMLNAAHIRTLILHHPCAQVTKTLDLWRQRGFPFHHYSNLQPQQVREGEHFPVGVEAIPICELNLDGYPNPHALVKAALQVAENVGADKVFFLGKEKGLVMGEKFVSHLHPQELQKYLDADNQFNIENEKLNLFMQASTRIGVEVVLLNSASGSLFEEIFTHRGSGSLFTSDYPNVIRQGRSGDLMDLLMLVKHEIADGSILPINEDFLADNVGHYFVFTVNDTIVAASTLVDYGVAAELAKFCTLPRYQGKGRAMQLALSMIETAAKQKKEYVFALSINKKMWTFFENLGFSEVDRKELPQQWQQQYDFSRPSRAFRLLL</sequence>
<feature type="domain" description="N-acetyltransferase" evidence="4">
    <location>
        <begin position="219"/>
        <end position="365"/>
    </location>
</feature>
<dbReference type="STRING" id="37625.SAMN05660420_01978"/>
<evidence type="ECO:0000313" key="6">
    <source>
        <dbReference type="Proteomes" id="UP000199409"/>
    </source>
</evidence>
<comment type="pathway">
    <text evidence="1">Amino-acid biosynthesis; L-arginine biosynthesis.</text>
</comment>
<dbReference type="InterPro" id="IPR016181">
    <property type="entry name" value="Acyl_CoA_acyltransferase"/>
</dbReference>
<dbReference type="GO" id="GO:0005737">
    <property type="term" value="C:cytoplasm"/>
    <property type="evidence" value="ECO:0007669"/>
    <property type="project" value="InterPro"/>
</dbReference>
<dbReference type="Gene3D" id="3.40.630.30">
    <property type="match status" value="1"/>
</dbReference>
<dbReference type="RefSeq" id="WP_092347545.1">
    <property type="nucleotide sequence ID" value="NZ_FNQN01000005.1"/>
</dbReference>
<protein>
    <submittedName>
        <fullName evidence="5">N-acetylglutamate synthase, GNAT family</fullName>
    </submittedName>
</protein>
<dbReference type="SUPFAM" id="SSF55729">
    <property type="entry name" value="Acyl-CoA N-acyltransferases (Nat)"/>
    <property type="match status" value="1"/>
</dbReference>
<dbReference type="InterPro" id="IPR010167">
    <property type="entry name" value="NH2A_AcTrfase"/>
</dbReference>